<evidence type="ECO:0000256" key="1">
    <source>
        <dbReference type="SAM" id="MobiDB-lite"/>
    </source>
</evidence>
<dbReference type="Proteomes" id="UP000184310">
    <property type="component" value="Unassembled WGS sequence"/>
</dbReference>
<feature type="region of interest" description="Disordered" evidence="1">
    <location>
        <begin position="25"/>
        <end position="47"/>
    </location>
</feature>
<sequence length="235" mass="26296">MKTNKIIATILSGILALSLVACGGEKKDTTSKDNTAQETSANKDEKKVGKIKKEKNSLFELGKKQTEQIKTIVEKYGVKTNYAANYKGDNGDVIFSKDENDSNMKDTKGYTITSYNTPKISDGAENKYMIEYNSIVENGKNDGNYQYQISLRSLGDGTFKLENAKMLKELIQVIDKDYDFGDFDKWVNGFLEKVKADTAVSDGRDHGAFHENIKAEINDEAGKKELFLMYTVTLN</sequence>
<keyword evidence="2" id="KW-0732">Signal</keyword>
<keyword evidence="4" id="KW-1185">Reference proteome</keyword>
<name>A0A1M6QGV3_9CLOT</name>
<dbReference type="RefSeq" id="WP_072990617.1">
    <property type="nucleotide sequence ID" value="NZ_FQZB01000014.1"/>
</dbReference>
<evidence type="ECO:0000313" key="4">
    <source>
        <dbReference type="Proteomes" id="UP000184310"/>
    </source>
</evidence>
<organism evidence="3 4">
    <name type="scientific">Clostridium cavendishii DSM 21758</name>
    <dbReference type="NCBI Taxonomy" id="1121302"/>
    <lineage>
        <taxon>Bacteria</taxon>
        <taxon>Bacillati</taxon>
        <taxon>Bacillota</taxon>
        <taxon>Clostridia</taxon>
        <taxon>Eubacteriales</taxon>
        <taxon>Clostridiaceae</taxon>
        <taxon>Clostridium</taxon>
    </lineage>
</organism>
<evidence type="ECO:0008006" key="5">
    <source>
        <dbReference type="Google" id="ProtNLM"/>
    </source>
</evidence>
<evidence type="ECO:0000256" key="2">
    <source>
        <dbReference type="SAM" id="SignalP"/>
    </source>
</evidence>
<dbReference type="EMBL" id="FQZB01000014">
    <property type="protein sequence ID" value="SHK19395.1"/>
    <property type="molecule type" value="Genomic_DNA"/>
</dbReference>
<evidence type="ECO:0000313" key="3">
    <source>
        <dbReference type="EMBL" id="SHK19395.1"/>
    </source>
</evidence>
<protein>
    <recommendedName>
        <fullName evidence="5">Lipoprotein</fullName>
    </recommendedName>
</protein>
<gene>
    <name evidence="3" type="ORF">SAMN02745163_03398</name>
</gene>
<proteinExistence type="predicted"/>
<reference evidence="3 4" key="1">
    <citation type="submission" date="2016-11" db="EMBL/GenBank/DDBJ databases">
        <authorList>
            <person name="Jaros S."/>
            <person name="Januszkiewicz K."/>
            <person name="Wedrychowicz H."/>
        </authorList>
    </citation>
    <scope>NUCLEOTIDE SEQUENCE [LARGE SCALE GENOMIC DNA]</scope>
    <source>
        <strain evidence="3 4">DSM 21758</strain>
    </source>
</reference>
<accession>A0A1M6QGV3</accession>
<dbReference type="OrthoDB" id="362153at2"/>
<dbReference type="STRING" id="1121302.SAMN02745163_03398"/>
<feature type="chain" id="PRO_5039492760" description="Lipoprotein" evidence="2">
    <location>
        <begin position="24"/>
        <end position="235"/>
    </location>
</feature>
<dbReference type="AlphaFoldDB" id="A0A1M6QGV3"/>
<dbReference type="PROSITE" id="PS51257">
    <property type="entry name" value="PROKAR_LIPOPROTEIN"/>
    <property type="match status" value="1"/>
</dbReference>
<feature type="signal peptide" evidence="2">
    <location>
        <begin position="1"/>
        <end position="23"/>
    </location>
</feature>